<dbReference type="Gene3D" id="3.30.420.10">
    <property type="entry name" value="Ribonuclease H-like superfamily/Ribonuclease H"/>
    <property type="match status" value="1"/>
</dbReference>
<dbReference type="InterPro" id="IPR012337">
    <property type="entry name" value="RNaseH-like_sf"/>
</dbReference>
<evidence type="ECO:0000313" key="2">
    <source>
        <dbReference type="EMBL" id="PNY08658.1"/>
    </source>
</evidence>
<dbReference type="PANTHER" id="PTHR34023:SF5">
    <property type="entry name" value="RNASE H TYPE-1 DOMAIN-CONTAINING PROTEIN"/>
    <property type="match status" value="1"/>
</dbReference>
<dbReference type="EMBL" id="ASHM01002648">
    <property type="protein sequence ID" value="PNY08658.1"/>
    <property type="molecule type" value="Genomic_DNA"/>
</dbReference>
<dbReference type="GO" id="GO:0004523">
    <property type="term" value="F:RNA-DNA hybrid ribonuclease activity"/>
    <property type="evidence" value="ECO:0007669"/>
    <property type="project" value="InterPro"/>
</dbReference>
<dbReference type="SUPFAM" id="SSF53098">
    <property type="entry name" value="Ribonuclease H-like"/>
    <property type="match status" value="1"/>
</dbReference>
<accession>A0A2K3P046</accession>
<proteinExistence type="predicted"/>
<reference evidence="2 3" key="2">
    <citation type="journal article" date="2017" name="Front. Plant Sci.">
        <title>Gene Classification and Mining of Molecular Markers Useful in Red Clover (Trifolium pratense) Breeding.</title>
        <authorList>
            <person name="Istvanek J."/>
            <person name="Dluhosova J."/>
            <person name="Dluhos P."/>
            <person name="Patkova L."/>
            <person name="Nedelnik J."/>
            <person name="Repkova J."/>
        </authorList>
    </citation>
    <scope>NUCLEOTIDE SEQUENCE [LARGE SCALE GENOMIC DNA]</scope>
    <source>
        <strain evidence="3">cv. Tatra</strain>
        <tissue evidence="2">Young leaves</tissue>
    </source>
</reference>
<dbReference type="GO" id="GO:0003676">
    <property type="term" value="F:nucleic acid binding"/>
    <property type="evidence" value="ECO:0007669"/>
    <property type="project" value="InterPro"/>
</dbReference>
<evidence type="ECO:0000259" key="1">
    <source>
        <dbReference type="Pfam" id="PF13456"/>
    </source>
</evidence>
<dbReference type="InterPro" id="IPR036397">
    <property type="entry name" value="RNaseH_sf"/>
</dbReference>
<dbReference type="CDD" id="cd06222">
    <property type="entry name" value="RNase_H_like"/>
    <property type="match status" value="1"/>
</dbReference>
<feature type="domain" description="RNase H type-1" evidence="1">
    <location>
        <begin position="23"/>
        <end position="94"/>
    </location>
</feature>
<dbReference type="Proteomes" id="UP000236291">
    <property type="component" value="Unassembled WGS sequence"/>
</dbReference>
<gene>
    <name evidence="2" type="ORF">L195_g005188</name>
</gene>
<dbReference type="InterPro" id="IPR044730">
    <property type="entry name" value="RNase_H-like_dom_plant"/>
</dbReference>
<dbReference type="Pfam" id="PF13456">
    <property type="entry name" value="RVT_3"/>
    <property type="match status" value="1"/>
</dbReference>
<organism evidence="2 3">
    <name type="scientific">Trifolium pratense</name>
    <name type="common">Red clover</name>
    <dbReference type="NCBI Taxonomy" id="57577"/>
    <lineage>
        <taxon>Eukaryota</taxon>
        <taxon>Viridiplantae</taxon>
        <taxon>Streptophyta</taxon>
        <taxon>Embryophyta</taxon>
        <taxon>Tracheophyta</taxon>
        <taxon>Spermatophyta</taxon>
        <taxon>Magnoliopsida</taxon>
        <taxon>eudicotyledons</taxon>
        <taxon>Gunneridae</taxon>
        <taxon>Pentapetalae</taxon>
        <taxon>rosids</taxon>
        <taxon>fabids</taxon>
        <taxon>Fabales</taxon>
        <taxon>Fabaceae</taxon>
        <taxon>Papilionoideae</taxon>
        <taxon>50 kb inversion clade</taxon>
        <taxon>NPAAA clade</taxon>
        <taxon>Hologalegina</taxon>
        <taxon>IRL clade</taxon>
        <taxon>Trifolieae</taxon>
        <taxon>Trifolium</taxon>
    </lineage>
</organism>
<comment type="caution">
    <text evidence="2">The sequence shown here is derived from an EMBL/GenBank/DDBJ whole genome shotgun (WGS) entry which is preliminary data.</text>
</comment>
<dbReference type="AlphaFoldDB" id="A0A2K3P046"/>
<reference evidence="2 3" key="1">
    <citation type="journal article" date="2014" name="Am. J. Bot.">
        <title>Genome assembly and annotation for red clover (Trifolium pratense; Fabaceae).</title>
        <authorList>
            <person name="Istvanek J."/>
            <person name="Jaros M."/>
            <person name="Krenek A."/>
            <person name="Repkova J."/>
        </authorList>
    </citation>
    <scope>NUCLEOTIDE SEQUENCE [LARGE SCALE GENOMIC DNA]</scope>
    <source>
        <strain evidence="3">cv. Tatra</strain>
        <tissue evidence="2">Young leaves</tissue>
    </source>
</reference>
<name>A0A2K3P046_TRIPR</name>
<dbReference type="PANTHER" id="PTHR34023">
    <property type="entry name" value="RNASE H DOMAIN-CONTAINING PROTEIN"/>
    <property type="match status" value="1"/>
</dbReference>
<sequence>MLLAALNVDRSSIGNSGVFGFGGLLLAWELNIKELMCYSDFRTAIKLIILHVDEWHHYTSIIYNIKDILARDCRVKIVHTFWEDNACADYLAKYGARNN</sequence>
<protein>
    <submittedName>
        <fullName evidence="2">Ribonuclease H</fullName>
    </submittedName>
</protein>
<dbReference type="InterPro" id="IPR002156">
    <property type="entry name" value="RNaseH_domain"/>
</dbReference>
<evidence type="ECO:0000313" key="3">
    <source>
        <dbReference type="Proteomes" id="UP000236291"/>
    </source>
</evidence>